<evidence type="ECO:0000313" key="1">
    <source>
        <dbReference type="EMBL" id="KHG08168.1"/>
    </source>
</evidence>
<sequence length="20" mass="2262">MWSSVWMAVCETQLCGNSQT</sequence>
<comment type="caution">
    <text evidence="1">The sequence shown here is derived from an EMBL/GenBank/DDBJ whole genome shotgun (WGS) entry which is preliminary data.</text>
</comment>
<accession>A0A0B0N199</accession>
<organism evidence="1 2">
    <name type="scientific">Gossypium arboreum</name>
    <name type="common">Tree cotton</name>
    <name type="synonym">Gossypium nanking</name>
    <dbReference type="NCBI Taxonomy" id="29729"/>
    <lineage>
        <taxon>Eukaryota</taxon>
        <taxon>Viridiplantae</taxon>
        <taxon>Streptophyta</taxon>
        <taxon>Embryophyta</taxon>
        <taxon>Tracheophyta</taxon>
        <taxon>Spermatophyta</taxon>
        <taxon>Magnoliopsida</taxon>
        <taxon>eudicotyledons</taxon>
        <taxon>Gunneridae</taxon>
        <taxon>Pentapetalae</taxon>
        <taxon>rosids</taxon>
        <taxon>malvids</taxon>
        <taxon>Malvales</taxon>
        <taxon>Malvaceae</taxon>
        <taxon>Malvoideae</taxon>
        <taxon>Gossypium</taxon>
    </lineage>
</organism>
<gene>
    <name evidence="1" type="ORF">F383_34893</name>
</gene>
<reference evidence="2" key="1">
    <citation type="submission" date="2014-09" db="EMBL/GenBank/DDBJ databases">
        <authorList>
            <person name="Mudge J."/>
            <person name="Ramaraj T."/>
            <person name="Lindquist I.E."/>
            <person name="Bharti A.K."/>
            <person name="Sundararajan A."/>
            <person name="Cameron C.T."/>
            <person name="Woodward J.E."/>
            <person name="May G.D."/>
            <person name="Brubaker C."/>
            <person name="Broadhvest J."/>
            <person name="Wilkins T.A."/>
        </authorList>
    </citation>
    <scope>NUCLEOTIDE SEQUENCE</scope>
    <source>
        <strain evidence="2">cv. AKA8401</strain>
    </source>
</reference>
<dbReference type="Proteomes" id="UP000032142">
    <property type="component" value="Unassembled WGS sequence"/>
</dbReference>
<proteinExistence type="predicted"/>
<dbReference type="EMBL" id="JRRC01490637">
    <property type="protein sequence ID" value="KHG08168.1"/>
    <property type="molecule type" value="Genomic_DNA"/>
</dbReference>
<protein>
    <submittedName>
        <fullName evidence="1">Uncharacterized protein</fullName>
    </submittedName>
</protein>
<evidence type="ECO:0000313" key="2">
    <source>
        <dbReference type="Proteomes" id="UP000032142"/>
    </source>
</evidence>
<name>A0A0B0N199_GOSAR</name>
<dbReference type="AlphaFoldDB" id="A0A0B0N199"/>
<keyword evidence="2" id="KW-1185">Reference proteome</keyword>